<evidence type="ECO:0000256" key="4">
    <source>
        <dbReference type="ARBA" id="ARBA00022989"/>
    </source>
</evidence>
<dbReference type="Pfam" id="PF02133">
    <property type="entry name" value="Transp_cyt_pur"/>
    <property type="match status" value="1"/>
</dbReference>
<feature type="transmembrane region" description="Helical" evidence="6">
    <location>
        <begin position="399"/>
        <end position="424"/>
    </location>
</feature>
<dbReference type="RefSeq" id="XP_030988463.1">
    <property type="nucleotide sequence ID" value="XM_031136416.1"/>
</dbReference>
<organism evidence="7 8">
    <name type="scientific">Thyridium curvatum</name>
    <dbReference type="NCBI Taxonomy" id="1093900"/>
    <lineage>
        <taxon>Eukaryota</taxon>
        <taxon>Fungi</taxon>
        <taxon>Dikarya</taxon>
        <taxon>Ascomycota</taxon>
        <taxon>Pezizomycotina</taxon>
        <taxon>Sordariomycetes</taxon>
        <taxon>Sordariomycetidae</taxon>
        <taxon>Thyridiales</taxon>
        <taxon>Thyridiaceae</taxon>
        <taxon>Thyridium</taxon>
    </lineage>
</organism>
<dbReference type="PANTHER" id="PTHR30618">
    <property type="entry name" value="NCS1 FAMILY PURINE/PYRIMIDINE TRANSPORTER"/>
    <property type="match status" value="1"/>
</dbReference>
<dbReference type="InterPro" id="IPR001248">
    <property type="entry name" value="Pur-cyt_permease"/>
</dbReference>
<dbReference type="GeneID" id="41969695"/>
<dbReference type="InterPro" id="IPR045225">
    <property type="entry name" value="Uracil/uridine/allantoin_perm"/>
</dbReference>
<evidence type="ECO:0000256" key="1">
    <source>
        <dbReference type="ARBA" id="ARBA00004141"/>
    </source>
</evidence>
<dbReference type="CDD" id="cd11482">
    <property type="entry name" value="SLC-NCS1sbd_NRT1-like"/>
    <property type="match status" value="1"/>
</dbReference>
<dbReference type="OrthoDB" id="2018619at2759"/>
<evidence type="ECO:0000256" key="2">
    <source>
        <dbReference type="ARBA" id="ARBA00008974"/>
    </source>
</evidence>
<dbReference type="Gene3D" id="1.10.4160.10">
    <property type="entry name" value="Hydantoin permease"/>
    <property type="match status" value="1"/>
</dbReference>
<comment type="similarity">
    <text evidence="2">Belongs to the purine-cytosine permease (2.A.39) family.</text>
</comment>
<name>A0A507AEG7_9PEZI</name>
<evidence type="ECO:0000256" key="5">
    <source>
        <dbReference type="ARBA" id="ARBA00023136"/>
    </source>
</evidence>
<dbReference type="FunCoup" id="A0A507AEG7">
    <property type="interactions" value="35"/>
</dbReference>
<proteinExistence type="inferred from homology"/>
<feature type="transmembrane region" description="Helical" evidence="6">
    <location>
        <begin position="43"/>
        <end position="60"/>
    </location>
</feature>
<dbReference type="GO" id="GO:0015205">
    <property type="term" value="F:nucleobase transmembrane transporter activity"/>
    <property type="evidence" value="ECO:0007669"/>
    <property type="project" value="TreeGrafter"/>
</dbReference>
<feature type="transmembrane region" description="Helical" evidence="6">
    <location>
        <begin position="328"/>
        <end position="349"/>
    </location>
</feature>
<evidence type="ECO:0000256" key="3">
    <source>
        <dbReference type="ARBA" id="ARBA00022692"/>
    </source>
</evidence>
<feature type="transmembrane region" description="Helical" evidence="6">
    <location>
        <begin position="175"/>
        <end position="191"/>
    </location>
</feature>
<comment type="caution">
    <text evidence="7">The sequence shown here is derived from an EMBL/GenBank/DDBJ whole genome shotgun (WGS) entry which is preliminary data.</text>
</comment>
<comment type="subcellular location">
    <subcellularLocation>
        <location evidence="1">Membrane</location>
        <topology evidence="1">Multi-pass membrane protein</topology>
    </subcellularLocation>
</comment>
<dbReference type="InParanoid" id="A0A507AEG7"/>
<dbReference type="Proteomes" id="UP000319257">
    <property type="component" value="Unassembled WGS sequence"/>
</dbReference>
<evidence type="ECO:0000313" key="7">
    <source>
        <dbReference type="EMBL" id="TPX06752.1"/>
    </source>
</evidence>
<evidence type="ECO:0000256" key="6">
    <source>
        <dbReference type="SAM" id="Phobius"/>
    </source>
</evidence>
<feature type="transmembrane region" description="Helical" evidence="6">
    <location>
        <begin position="128"/>
        <end position="155"/>
    </location>
</feature>
<dbReference type="PANTHER" id="PTHR30618:SF4">
    <property type="entry name" value="ALLANTOIN PERMEASE"/>
    <property type="match status" value="1"/>
</dbReference>
<feature type="transmembrane region" description="Helical" evidence="6">
    <location>
        <begin position="452"/>
        <end position="472"/>
    </location>
</feature>
<feature type="transmembrane region" description="Helical" evidence="6">
    <location>
        <begin position="484"/>
        <end position="507"/>
    </location>
</feature>
<dbReference type="EMBL" id="SKBQ01000009">
    <property type="protein sequence ID" value="TPX06752.1"/>
    <property type="molecule type" value="Genomic_DNA"/>
</dbReference>
<dbReference type="GO" id="GO:0005886">
    <property type="term" value="C:plasma membrane"/>
    <property type="evidence" value="ECO:0007669"/>
    <property type="project" value="TreeGrafter"/>
</dbReference>
<keyword evidence="5 6" id="KW-0472">Membrane</keyword>
<keyword evidence="4 6" id="KW-1133">Transmembrane helix</keyword>
<protein>
    <submittedName>
        <fullName evidence="7">Uncharacterized protein</fullName>
    </submittedName>
</protein>
<dbReference type="AlphaFoldDB" id="A0A507AEG7"/>
<reference evidence="7 8" key="1">
    <citation type="submission" date="2019-06" db="EMBL/GenBank/DDBJ databases">
        <title>Draft genome sequence of the filamentous fungus Phialemoniopsis curvata isolated from diesel fuel.</title>
        <authorList>
            <person name="Varaljay V.A."/>
            <person name="Lyon W.J."/>
            <person name="Crouch A.L."/>
            <person name="Drake C.E."/>
            <person name="Hollomon J.M."/>
            <person name="Nadeau L.J."/>
            <person name="Nunn H.S."/>
            <person name="Stevenson B.S."/>
            <person name="Bojanowski C.L."/>
            <person name="Crookes-Goodson W.J."/>
        </authorList>
    </citation>
    <scope>NUCLEOTIDE SEQUENCE [LARGE SCALE GENOMIC DNA]</scope>
    <source>
        <strain evidence="7 8">D216</strain>
    </source>
</reference>
<feature type="transmembrane region" description="Helical" evidence="6">
    <location>
        <begin position="376"/>
        <end position="393"/>
    </location>
</feature>
<feature type="transmembrane region" description="Helical" evidence="6">
    <location>
        <begin position="80"/>
        <end position="107"/>
    </location>
</feature>
<keyword evidence="8" id="KW-1185">Reference proteome</keyword>
<gene>
    <name evidence="7" type="ORF">E0L32_002248</name>
</gene>
<feature type="transmembrane region" description="Helical" evidence="6">
    <location>
        <begin position="277"/>
        <end position="308"/>
    </location>
</feature>
<accession>A0A507AEG7</accession>
<feature type="transmembrane region" description="Helical" evidence="6">
    <location>
        <begin position="200"/>
        <end position="219"/>
    </location>
</feature>
<evidence type="ECO:0000313" key="8">
    <source>
        <dbReference type="Proteomes" id="UP000319257"/>
    </source>
</evidence>
<keyword evidence="3 6" id="KW-0812">Transmembrane</keyword>
<sequence>MATKALRRAREAAVLRADETRREETTAWCNRDLVPMPPSRRTWGWFNFFGASALGALNVATWQTPNTFLTQGLSVGQAMMIIVVSRFFVSFFACVVAWCGLTWHVGFTVQNRFTWGLRGAYIPLLQRVLLNFIWTALQCWNGGKLVTVCLTALWPSFGRMRNTLPSSMPTTTQEMVGFIVFWAISVPFLFIRPERFKKPFFLSSLGCGIAMISMMIWALSVAKGVGPVFYKGQNVPETSRWSVSWIIMAGLNQAIGQKVAGMTNESDFSRYSGSYSAFVIGTVSCQWIVGILVSLGGLVTTAACQVIYGKIWWNPPDLMMVMMDHGNGSSGARAGCFFLALAFTFAVLFQNVCGNAVAGGIDLAGIFPRYIDIRRGAIITLVATWIIQPWQLINRAATFVSVLSSFSVFLSPLLGVMICDYFFIRHQKIKLNHLYHPEGSDYWFSHGFNLRVIPAWIAGWAPTIGGLVTTVGNYKSAPDALFQLYYTAFFSGLCISFTLFYAINFFFPIQGRGEFDAYDDWATFTPAEAAKLGVVPHVDAEELAHIPMGASGYRRPAPLTQKEMELRADAPVIEGTSAEPAPARRWWKLGKNGDA</sequence>